<accession>A0A8I1LWB1</accession>
<gene>
    <name evidence="1" type="ORF">JDW19_22400</name>
</gene>
<dbReference type="EMBL" id="JAEHFQ010000015">
    <property type="protein sequence ID" value="MBM0635858.1"/>
    <property type="molecule type" value="Genomic_DNA"/>
</dbReference>
<evidence type="ECO:0000313" key="2">
    <source>
        <dbReference type="Proteomes" id="UP000650605"/>
    </source>
</evidence>
<name>A0A8I1LWB1_PAEPO</name>
<dbReference type="Proteomes" id="UP000650605">
    <property type="component" value="Unassembled WGS sequence"/>
</dbReference>
<evidence type="ECO:0000313" key="1">
    <source>
        <dbReference type="EMBL" id="MBM0635858.1"/>
    </source>
</evidence>
<sequence>MATEELVKEDAKKQGYDSEFVDYYIIEMSKNPPEEAYTVLPAAVTISSNRGTA</sequence>
<organism evidence="1 2">
    <name type="scientific">Paenibacillus polymyxa</name>
    <name type="common">Bacillus polymyxa</name>
    <dbReference type="NCBI Taxonomy" id="1406"/>
    <lineage>
        <taxon>Bacteria</taxon>
        <taxon>Bacillati</taxon>
        <taxon>Bacillota</taxon>
        <taxon>Bacilli</taxon>
        <taxon>Bacillales</taxon>
        <taxon>Paenibacillaceae</taxon>
        <taxon>Paenibacillus</taxon>
    </lineage>
</organism>
<dbReference type="AlphaFoldDB" id="A0A8I1LWB1"/>
<dbReference type="RefSeq" id="WP_165148184.1">
    <property type="nucleotide sequence ID" value="NZ_JAEHFQ010000015.1"/>
</dbReference>
<comment type="caution">
    <text evidence="1">The sequence shown here is derived from an EMBL/GenBank/DDBJ whole genome shotgun (WGS) entry which is preliminary data.</text>
</comment>
<proteinExistence type="predicted"/>
<reference evidence="1" key="1">
    <citation type="submission" date="2020-12" db="EMBL/GenBank/DDBJ databases">
        <title>Paenibacillus polymyxa LMG 27872: a double-edged sword.</title>
        <authorList>
            <person name="Langendries S."/>
            <person name="Garcia Mendez S."/>
            <person name="Beirinckx S."/>
            <person name="Viaene T."/>
            <person name="Baeyen S."/>
            <person name="Goeminne G."/>
            <person name="Willems A."/>
            <person name="Debode J."/>
            <person name="Goormachtig S."/>
        </authorList>
    </citation>
    <scope>NUCLEOTIDE SEQUENCE</scope>
    <source>
        <strain evidence="1">LMG 27872</strain>
    </source>
</reference>
<protein>
    <submittedName>
        <fullName evidence="1">Uncharacterized protein</fullName>
    </submittedName>
</protein>